<proteinExistence type="inferred from homology"/>
<evidence type="ECO:0000256" key="1">
    <source>
        <dbReference type="ARBA" id="ARBA00001947"/>
    </source>
</evidence>
<evidence type="ECO:0000256" key="2">
    <source>
        <dbReference type="ARBA" id="ARBA00004123"/>
    </source>
</evidence>
<feature type="coiled-coil region" evidence="10">
    <location>
        <begin position="264"/>
        <end position="308"/>
    </location>
</feature>
<protein>
    <submittedName>
        <fullName evidence="12">DNA recombination/repair protein</fullName>
    </submittedName>
</protein>
<accession>X6NIX6</accession>
<dbReference type="GO" id="GO:0006302">
    <property type="term" value="P:double-strand break repair"/>
    <property type="evidence" value="ECO:0007669"/>
    <property type="project" value="InterPro"/>
</dbReference>
<feature type="domain" description="Rad50/SbcC-type AAA" evidence="11">
    <location>
        <begin position="6"/>
        <end position="286"/>
    </location>
</feature>
<dbReference type="PANTHER" id="PTHR18867:SF12">
    <property type="entry name" value="DNA REPAIR PROTEIN RAD50"/>
    <property type="match status" value="1"/>
</dbReference>
<evidence type="ECO:0000256" key="5">
    <source>
        <dbReference type="ARBA" id="ARBA00022454"/>
    </source>
</evidence>
<dbReference type="PANTHER" id="PTHR18867">
    <property type="entry name" value="RAD50"/>
    <property type="match status" value="1"/>
</dbReference>
<evidence type="ECO:0000256" key="7">
    <source>
        <dbReference type="ARBA" id="ARBA00022833"/>
    </source>
</evidence>
<name>X6NIX6_RETFI</name>
<evidence type="ECO:0000256" key="3">
    <source>
        <dbReference type="ARBA" id="ARBA00004286"/>
    </source>
</evidence>
<dbReference type="GO" id="GO:0000722">
    <property type="term" value="P:telomere maintenance via recombination"/>
    <property type="evidence" value="ECO:0007669"/>
    <property type="project" value="TreeGrafter"/>
</dbReference>
<dbReference type="GO" id="GO:0070192">
    <property type="term" value="P:chromosome organization involved in meiotic cell cycle"/>
    <property type="evidence" value="ECO:0007669"/>
    <property type="project" value="TreeGrafter"/>
</dbReference>
<dbReference type="Proteomes" id="UP000023152">
    <property type="component" value="Unassembled WGS sequence"/>
</dbReference>
<keyword evidence="5" id="KW-0158">Chromosome</keyword>
<organism evidence="12 13">
    <name type="scientific">Reticulomyxa filosa</name>
    <dbReference type="NCBI Taxonomy" id="46433"/>
    <lineage>
        <taxon>Eukaryota</taxon>
        <taxon>Sar</taxon>
        <taxon>Rhizaria</taxon>
        <taxon>Retaria</taxon>
        <taxon>Foraminifera</taxon>
        <taxon>Monothalamids</taxon>
        <taxon>Reticulomyxidae</taxon>
        <taxon>Reticulomyxa</taxon>
    </lineage>
</organism>
<dbReference type="Gene3D" id="3.40.50.300">
    <property type="entry name" value="P-loop containing nucleotide triphosphate hydrolases"/>
    <property type="match status" value="1"/>
</dbReference>
<keyword evidence="13" id="KW-1185">Reference proteome</keyword>
<dbReference type="InterPro" id="IPR027417">
    <property type="entry name" value="P-loop_NTPase"/>
</dbReference>
<evidence type="ECO:0000256" key="4">
    <source>
        <dbReference type="ARBA" id="ARBA00009439"/>
    </source>
</evidence>
<dbReference type="InterPro" id="IPR038729">
    <property type="entry name" value="Rad50/SbcC_AAA"/>
</dbReference>
<dbReference type="GO" id="GO:0007004">
    <property type="term" value="P:telomere maintenance via telomerase"/>
    <property type="evidence" value="ECO:0007669"/>
    <property type="project" value="TreeGrafter"/>
</dbReference>
<dbReference type="SUPFAM" id="SSF52540">
    <property type="entry name" value="P-loop containing nucleoside triphosphate hydrolases"/>
    <property type="match status" value="1"/>
</dbReference>
<dbReference type="GO" id="GO:0003691">
    <property type="term" value="F:double-stranded telomeric DNA binding"/>
    <property type="evidence" value="ECO:0007669"/>
    <property type="project" value="TreeGrafter"/>
</dbReference>
<dbReference type="GO" id="GO:0043047">
    <property type="term" value="F:single-stranded telomeric DNA binding"/>
    <property type="evidence" value="ECO:0007669"/>
    <property type="project" value="TreeGrafter"/>
</dbReference>
<feature type="coiled-coil region" evidence="10">
    <location>
        <begin position="596"/>
        <end position="664"/>
    </location>
</feature>
<dbReference type="OrthoDB" id="18797at2759"/>
<comment type="cofactor">
    <cofactor evidence="1">
        <name>Zn(2+)</name>
        <dbReference type="ChEBI" id="CHEBI:29105"/>
    </cofactor>
</comment>
<evidence type="ECO:0000259" key="11">
    <source>
        <dbReference type="Pfam" id="PF13476"/>
    </source>
</evidence>
<dbReference type="Pfam" id="PF13476">
    <property type="entry name" value="AAA_23"/>
    <property type="match status" value="1"/>
</dbReference>
<evidence type="ECO:0000313" key="12">
    <source>
        <dbReference type="EMBL" id="ETO25302.1"/>
    </source>
</evidence>
<comment type="catalytic activity">
    <reaction evidence="9">
        <text>ATP + H2O = ADP + phosphate + H(+)</text>
        <dbReference type="Rhea" id="RHEA:13065"/>
        <dbReference type="ChEBI" id="CHEBI:15377"/>
        <dbReference type="ChEBI" id="CHEBI:15378"/>
        <dbReference type="ChEBI" id="CHEBI:30616"/>
        <dbReference type="ChEBI" id="CHEBI:43474"/>
        <dbReference type="ChEBI" id="CHEBI:456216"/>
    </reaction>
</comment>
<evidence type="ECO:0000256" key="9">
    <source>
        <dbReference type="ARBA" id="ARBA00049360"/>
    </source>
</evidence>
<keyword evidence="8" id="KW-0539">Nucleus</keyword>
<dbReference type="GO" id="GO:0000794">
    <property type="term" value="C:condensed nuclear chromosome"/>
    <property type="evidence" value="ECO:0007669"/>
    <property type="project" value="TreeGrafter"/>
</dbReference>
<keyword evidence="10" id="KW-0175">Coiled coil</keyword>
<dbReference type="GO" id="GO:0030870">
    <property type="term" value="C:Mre11 complex"/>
    <property type="evidence" value="ECO:0007669"/>
    <property type="project" value="TreeGrafter"/>
</dbReference>
<keyword evidence="7" id="KW-0862">Zinc</keyword>
<dbReference type="GO" id="GO:0051880">
    <property type="term" value="F:G-quadruplex DNA binding"/>
    <property type="evidence" value="ECO:0007669"/>
    <property type="project" value="TreeGrafter"/>
</dbReference>
<evidence type="ECO:0000256" key="10">
    <source>
        <dbReference type="SAM" id="Coils"/>
    </source>
</evidence>
<dbReference type="EMBL" id="ASPP01008639">
    <property type="protein sequence ID" value="ETO25302.1"/>
    <property type="molecule type" value="Genomic_DNA"/>
</dbReference>
<keyword evidence="6" id="KW-0479">Metal-binding</keyword>
<evidence type="ECO:0000313" key="13">
    <source>
        <dbReference type="Proteomes" id="UP000023152"/>
    </source>
</evidence>
<evidence type="ECO:0000256" key="6">
    <source>
        <dbReference type="ARBA" id="ARBA00022723"/>
    </source>
</evidence>
<sequence length="767" mass="88152">MTTIDKLLISGIRSYDSQSPVVIRFFHPLTMIIGHNGSGKTTIIEALKYACTGEPPPLTDRGRTFLHDPKHCNESIVKAQIKIGLKLRDGQPVIGIHCLQLTNKKTKSEFKTLDSVVKKWDEGTQKIVSVSQKCADMKKMIPELMGVSKAILENVLFCHQKDLTKYLQQPGFFFVFVDLKNDHLSKLQSSNCEHLSSILLWSKALTQVSEYQKKLNVDLKDVESDLKVITNNLDHAHKLQSDLDETKTRMASSHEIITKCDEKLAELESSLEPLREKQAKLQEIRNKIDTAKRDFDHLKKAAEAAYNRMESEYDGILTIFASFICLAAFYLFVSCFDPNTEKDDELEEFLANNSMGKETKTHEVNGIITEREQVASKLASMKNQWEDIIRKEGQLMHVQNDFNSKQEELRSIINSIITNNQLTNFSDEPLDTLTPSTPNSIPNLTPSLMRSFKKKQQRNTYFSNKHKKKKKSNNIDERTDVVIEVSTALTKLLKSLDTMIISEKQKHAERGKSLQASIQTNTEQRDEHRARLQFLKIQAQENVNKKKEFETELKAVEALLKGNEDIDNAIAATKSKFDVLMIAKAKYNTWNIKQKEHNATNAVQDLKNEMKDLEKKKQQSQQSMIELLREMQTLQNESTLAGKLSEKEENIERMKKELDEIWNDIKGDVANVLDDCPPIEELDKHLRVQYDSLKTSIEQQYKNVEDIKHKLADNLLISFSFSFSLQKPKPNKKMYIYRMEDEKNKLKEQITRDMEICNSSDAKQAEV</sequence>
<comment type="similarity">
    <text evidence="4">Belongs to the SMC family. RAD50 subfamily.</text>
</comment>
<dbReference type="AlphaFoldDB" id="X6NIX6"/>
<evidence type="ECO:0000256" key="8">
    <source>
        <dbReference type="ARBA" id="ARBA00023242"/>
    </source>
</evidence>
<dbReference type="GO" id="GO:0016887">
    <property type="term" value="F:ATP hydrolysis activity"/>
    <property type="evidence" value="ECO:0007669"/>
    <property type="project" value="InterPro"/>
</dbReference>
<comment type="subcellular location">
    <subcellularLocation>
        <location evidence="3">Chromosome</location>
    </subcellularLocation>
    <subcellularLocation>
        <location evidence="2">Nucleus</location>
    </subcellularLocation>
</comment>
<dbReference type="GO" id="GO:0046872">
    <property type="term" value="F:metal ion binding"/>
    <property type="evidence" value="ECO:0007669"/>
    <property type="project" value="UniProtKB-KW"/>
</dbReference>
<comment type="caution">
    <text evidence="12">The sequence shown here is derived from an EMBL/GenBank/DDBJ whole genome shotgun (WGS) entry which is preliminary data.</text>
</comment>
<dbReference type="OMA" id="KTHEVNG"/>
<reference evidence="12 13" key="1">
    <citation type="journal article" date="2013" name="Curr. Biol.">
        <title>The Genome of the Foraminiferan Reticulomyxa filosa.</title>
        <authorList>
            <person name="Glockner G."/>
            <person name="Hulsmann N."/>
            <person name="Schleicher M."/>
            <person name="Noegel A.A."/>
            <person name="Eichinger L."/>
            <person name="Gallinger C."/>
            <person name="Pawlowski J."/>
            <person name="Sierra R."/>
            <person name="Euteneuer U."/>
            <person name="Pillet L."/>
            <person name="Moustafa A."/>
            <person name="Platzer M."/>
            <person name="Groth M."/>
            <person name="Szafranski K."/>
            <person name="Schliwa M."/>
        </authorList>
    </citation>
    <scope>NUCLEOTIDE SEQUENCE [LARGE SCALE GENOMIC DNA]</scope>
</reference>
<feature type="coiled-coil region" evidence="10">
    <location>
        <begin position="532"/>
        <end position="559"/>
    </location>
</feature>
<gene>
    <name evidence="12" type="ORF">RFI_11837</name>
</gene>